<evidence type="ECO:0000313" key="8">
    <source>
        <dbReference type="EMBL" id="KAK0471519.1"/>
    </source>
</evidence>
<gene>
    <name evidence="8" type="ORF">IW261DRAFT_1511780</name>
</gene>
<protein>
    <recommendedName>
        <fullName evidence="10">Mid2 domain-containing protein</fullName>
    </recommendedName>
</protein>
<feature type="compositionally biased region" description="Low complexity" evidence="5">
    <location>
        <begin position="212"/>
        <end position="224"/>
    </location>
</feature>
<keyword evidence="3 6" id="KW-1133">Transmembrane helix</keyword>
<dbReference type="Proteomes" id="UP001175227">
    <property type="component" value="Unassembled WGS sequence"/>
</dbReference>
<feature type="chain" id="PRO_5041450470" description="Mid2 domain-containing protein" evidence="7">
    <location>
        <begin position="16"/>
        <end position="432"/>
    </location>
</feature>
<evidence type="ECO:0000256" key="5">
    <source>
        <dbReference type="SAM" id="MobiDB-lite"/>
    </source>
</evidence>
<keyword evidence="7" id="KW-0732">Signal</keyword>
<evidence type="ECO:0000256" key="2">
    <source>
        <dbReference type="ARBA" id="ARBA00022692"/>
    </source>
</evidence>
<dbReference type="PANTHER" id="PTHR15549:SF30">
    <property type="entry name" value="MID2 DOMAIN-CONTAINING PROTEIN"/>
    <property type="match status" value="1"/>
</dbReference>
<accession>A0AA39NTE5</accession>
<feature type="region of interest" description="Disordered" evidence="5">
    <location>
        <begin position="173"/>
        <end position="233"/>
    </location>
</feature>
<keyword evidence="9" id="KW-1185">Reference proteome</keyword>
<dbReference type="GO" id="GO:0071944">
    <property type="term" value="C:cell periphery"/>
    <property type="evidence" value="ECO:0007669"/>
    <property type="project" value="UniProtKB-ARBA"/>
</dbReference>
<feature type="transmembrane region" description="Helical" evidence="6">
    <location>
        <begin position="238"/>
        <end position="259"/>
    </location>
</feature>
<dbReference type="PANTHER" id="PTHR15549">
    <property type="entry name" value="PAIRED IMMUNOGLOBULIN-LIKE TYPE 2 RECEPTOR"/>
    <property type="match status" value="1"/>
</dbReference>
<sequence>MLFHIVSFVFHVAASTSFLLAGVPKNTTVGVTFSLTWKLQGDDPDKFRFSLRNVSHGLDEVERIPFSLPVAGTREGTVMVNFPFPGSYLIETINNSTNEVIFSSGKISVHNANFAVDPVPTSSERASVTTTFIKSSSAVSTSSISLLHSTNEAPSSTRSVSVDLDPKTVNTVSVESPLSLNSPSITPPAASTAHSSPPPSKIIETMSTGSETSTVAATTPASTSDNSSPRGPQRTSTIIGAVIGVIGFLLLLLLGVYFYRRRHRHPILIPGLLKGIFPYSKIRPLPQPQRDSMMQRLRGDDAPVSASVDVRRSTSTNSFMLDVEEGVPGAYLPSEGGESLWGTHRMSVASDTNAHVPSHSGEYSVRGSVQSFAGGPISNPSTPALPANAGKDEMDEDITELRFHIPEFAIDSASLWDQYSESEPPPAYVKDA</sequence>
<dbReference type="AlphaFoldDB" id="A0AA39NTE5"/>
<feature type="signal peptide" evidence="7">
    <location>
        <begin position="1"/>
        <end position="15"/>
    </location>
</feature>
<evidence type="ECO:0000313" key="9">
    <source>
        <dbReference type="Proteomes" id="UP001175227"/>
    </source>
</evidence>
<proteinExistence type="predicted"/>
<feature type="compositionally biased region" description="Low complexity" evidence="5">
    <location>
        <begin position="182"/>
        <end position="195"/>
    </location>
</feature>
<keyword evidence="4 6" id="KW-0472">Membrane</keyword>
<evidence type="ECO:0000256" key="4">
    <source>
        <dbReference type="ARBA" id="ARBA00023136"/>
    </source>
</evidence>
<reference evidence="8" key="1">
    <citation type="submission" date="2023-06" db="EMBL/GenBank/DDBJ databases">
        <authorList>
            <consortium name="Lawrence Berkeley National Laboratory"/>
            <person name="Ahrendt S."/>
            <person name="Sahu N."/>
            <person name="Indic B."/>
            <person name="Wong-Bajracharya J."/>
            <person name="Merenyi Z."/>
            <person name="Ke H.-M."/>
            <person name="Monk M."/>
            <person name="Kocsube S."/>
            <person name="Drula E."/>
            <person name="Lipzen A."/>
            <person name="Balint B."/>
            <person name="Henrissat B."/>
            <person name="Andreopoulos B."/>
            <person name="Martin F.M."/>
            <person name="Harder C.B."/>
            <person name="Rigling D."/>
            <person name="Ford K.L."/>
            <person name="Foster G.D."/>
            <person name="Pangilinan J."/>
            <person name="Papanicolaou A."/>
            <person name="Barry K."/>
            <person name="LaButti K."/>
            <person name="Viragh M."/>
            <person name="Koriabine M."/>
            <person name="Yan M."/>
            <person name="Riley R."/>
            <person name="Champramary S."/>
            <person name="Plett K.L."/>
            <person name="Tsai I.J."/>
            <person name="Slot J."/>
            <person name="Sipos G."/>
            <person name="Plett J."/>
            <person name="Nagy L.G."/>
            <person name="Grigoriev I.V."/>
        </authorList>
    </citation>
    <scope>NUCLEOTIDE SEQUENCE</scope>
    <source>
        <strain evidence="8">ICMP 16352</strain>
    </source>
</reference>
<comment type="subcellular location">
    <subcellularLocation>
        <location evidence="1">Membrane</location>
        <topology evidence="1">Single-pass membrane protein</topology>
    </subcellularLocation>
</comment>
<dbReference type="GO" id="GO:0016020">
    <property type="term" value="C:membrane"/>
    <property type="evidence" value="ECO:0007669"/>
    <property type="project" value="UniProtKB-SubCell"/>
</dbReference>
<dbReference type="EMBL" id="JAUEPR010000050">
    <property type="protein sequence ID" value="KAK0471519.1"/>
    <property type="molecule type" value="Genomic_DNA"/>
</dbReference>
<name>A0AA39NTE5_9AGAR</name>
<evidence type="ECO:0000256" key="3">
    <source>
        <dbReference type="ARBA" id="ARBA00022989"/>
    </source>
</evidence>
<dbReference type="InterPro" id="IPR051694">
    <property type="entry name" value="Immunoregulatory_rcpt-like"/>
</dbReference>
<evidence type="ECO:0000256" key="1">
    <source>
        <dbReference type="ARBA" id="ARBA00004167"/>
    </source>
</evidence>
<dbReference type="CDD" id="cd12087">
    <property type="entry name" value="TM_EGFR-like"/>
    <property type="match status" value="1"/>
</dbReference>
<keyword evidence="2 6" id="KW-0812">Transmembrane</keyword>
<evidence type="ECO:0000256" key="7">
    <source>
        <dbReference type="SAM" id="SignalP"/>
    </source>
</evidence>
<organism evidence="8 9">
    <name type="scientific">Armillaria novae-zelandiae</name>
    <dbReference type="NCBI Taxonomy" id="153914"/>
    <lineage>
        <taxon>Eukaryota</taxon>
        <taxon>Fungi</taxon>
        <taxon>Dikarya</taxon>
        <taxon>Basidiomycota</taxon>
        <taxon>Agaricomycotina</taxon>
        <taxon>Agaricomycetes</taxon>
        <taxon>Agaricomycetidae</taxon>
        <taxon>Agaricales</taxon>
        <taxon>Marasmiineae</taxon>
        <taxon>Physalacriaceae</taxon>
        <taxon>Armillaria</taxon>
    </lineage>
</organism>
<evidence type="ECO:0008006" key="10">
    <source>
        <dbReference type="Google" id="ProtNLM"/>
    </source>
</evidence>
<evidence type="ECO:0000256" key="6">
    <source>
        <dbReference type="SAM" id="Phobius"/>
    </source>
</evidence>
<comment type="caution">
    <text evidence="8">The sequence shown here is derived from an EMBL/GenBank/DDBJ whole genome shotgun (WGS) entry which is preliminary data.</text>
</comment>